<evidence type="ECO:0000313" key="1">
    <source>
        <dbReference type="EMBL" id="KAJ8627219.1"/>
    </source>
</evidence>
<comment type="caution">
    <text evidence="1">The sequence shown here is derived from an EMBL/GenBank/DDBJ whole genome shotgun (WGS) entry which is preliminary data.</text>
</comment>
<protein>
    <submittedName>
        <fullName evidence="1">Uncharacterized protein</fullName>
    </submittedName>
</protein>
<keyword evidence="2" id="KW-1185">Reference proteome</keyword>
<evidence type="ECO:0000313" key="2">
    <source>
        <dbReference type="Proteomes" id="UP001234297"/>
    </source>
</evidence>
<reference evidence="1 2" key="1">
    <citation type="journal article" date="2022" name="Hortic Res">
        <title>A haplotype resolved chromosomal level avocado genome allows analysis of novel avocado genes.</title>
        <authorList>
            <person name="Nath O."/>
            <person name="Fletcher S.J."/>
            <person name="Hayward A."/>
            <person name="Shaw L.M."/>
            <person name="Masouleh A.K."/>
            <person name="Furtado A."/>
            <person name="Henry R.J."/>
            <person name="Mitter N."/>
        </authorList>
    </citation>
    <scope>NUCLEOTIDE SEQUENCE [LARGE SCALE GENOMIC DNA]</scope>
    <source>
        <strain evidence="2">cv. Hass</strain>
    </source>
</reference>
<proteinExistence type="predicted"/>
<dbReference type="Proteomes" id="UP001234297">
    <property type="component" value="Chromosome 6"/>
</dbReference>
<name>A0ACC2L175_PERAE</name>
<gene>
    <name evidence="1" type="ORF">MRB53_020526</name>
</gene>
<sequence length="362" mass="40510">MFERHKNSTETQPIKVSDLNHSKKNCSTVIAKSRHMKNSYVGMQNNNQFDPLPGGAFSNCSGSVAASQDSQRKPKRRKISELSILDSRIQQPKGAAVKKYGIGKGLMTVWRATKPDAQCLTTGVNFINREAAKIIAAVECNKDDNRKKAYKAECKLAIVELRSQEQSGALMVLMDDEELELRELQAGPNPLACSHLAIDGCHSCSLCKDLLARFPPLSVKMKQPLCTRPWDSSPEIVKKLFTVFRFLYTHSAFHDKDSLLLGKIHVALLKLLLVDVESKPSIGFIPCAAKDCRFLGFLHFIMEQGFDVKFWNRALNPLTWIEILQLVLVAAGFSAKQSSFQTETLSNVLNNFLFMDSVPQLY</sequence>
<dbReference type="EMBL" id="CM056814">
    <property type="protein sequence ID" value="KAJ8627219.1"/>
    <property type="molecule type" value="Genomic_DNA"/>
</dbReference>
<organism evidence="1 2">
    <name type="scientific">Persea americana</name>
    <name type="common">Avocado</name>
    <dbReference type="NCBI Taxonomy" id="3435"/>
    <lineage>
        <taxon>Eukaryota</taxon>
        <taxon>Viridiplantae</taxon>
        <taxon>Streptophyta</taxon>
        <taxon>Embryophyta</taxon>
        <taxon>Tracheophyta</taxon>
        <taxon>Spermatophyta</taxon>
        <taxon>Magnoliopsida</taxon>
        <taxon>Magnoliidae</taxon>
        <taxon>Laurales</taxon>
        <taxon>Lauraceae</taxon>
        <taxon>Persea</taxon>
    </lineage>
</organism>
<accession>A0ACC2L175</accession>